<dbReference type="EC" id="1.1.1.234" evidence="5"/>
<evidence type="ECO:0000256" key="4">
    <source>
        <dbReference type="ARBA" id="ARBA00023445"/>
    </source>
</evidence>
<dbReference type="FunFam" id="3.40.50.720:FF:000085">
    <property type="entry name" value="Dihydroflavonol reductase"/>
    <property type="match status" value="1"/>
</dbReference>
<evidence type="ECO:0000256" key="7">
    <source>
        <dbReference type="ARBA" id="ARBA00042087"/>
    </source>
</evidence>
<dbReference type="InterPro" id="IPR001509">
    <property type="entry name" value="Epimerase_deHydtase"/>
</dbReference>
<evidence type="ECO:0000256" key="3">
    <source>
        <dbReference type="ARBA" id="ARBA00023241"/>
    </source>
</evidence>
<proteinExistence type="inferred from homology"/>
<dbReference type="InterPro" id="IPR050425">
    <property type="entry name" value="NAD(P)_dehydrat-like"/>
</dbReference>
<evidence type="ECO:0000256" key="5">
    <source>
        <dbReference type="ARBA" id="ARBA00039055"/>
    </source>
</evidence>
<evidence type="ECO:0000256" key="2">
    <source>
        <dbReference type="ARBA" id="ARBA00023002"/>
    </source>
</evidence>
<dbReference type="PANTHER" id="PTHR10366">
    <property type="entry name" value="NAD DEPENDENT EPIMERASE/DEHYDRATASE"/>
    <property type="match status" value="1"/>
</dbReference>
<dbReference type="FunCoup" id="A0A2I4EP31">
    <property type="interactions" value="214"/>
</dbReference>
<comment type="similarity">
    <text evidence="4">Belongs to the NAD(P)-dependent epimerase/dehydratase family. Dihydroflavonol-4-reductase subfamily.</text>
</comment>
<evidence type="ECO:0000256" key="8">
    <source>
        <dbReference type="ARBA" id="ARBA00048870"/>
    </source>
</evidence>
<keyword evidence="1" id="KW-0521">NADP</keyword>
<dbReference type="Proteomes" id="UP000235220">
    <property type="component" value="Chromosome 11"/>
</dbReference>
<keyword evidence="3" id="KW-0284">Flavonoid biosynthesis</keyword>
<keyword evidence="10" id="KW-1185">Reference proteome</keyword>
<dbReference type="Gene3D" id="3.40.50.720">
    <property type="entry name" value="NAD(P)-binding Rossmann-like Domain"/>
    <property type="match status" value="1"/>
</dbReference>
<dbReference type="SUPFAM" id="SSF51735">
    <property type="entry name" value="NAD(P)-binding Rossmann-fold domains"/>
    <property type="match status" value="1"/>
</dbReference>
<protein>
    <recommendedName>
        <fullName evidence="7">Flavanone 4-reductase</fullName>
        <ecNumber evidence="6">1.1.1.219</ecNumber>
        <ecNumber evidence="5">1.1.1.234</ecNumber>
    </recommendedName>
</protein>
<comment type="catalytic activity">
    <reaction evidence="9">
        <text>a (2R,3S,4S)-leucoanthocyanidin + NADP(+) = a (2R,3R)-dihydroflavonol + NADPH + H(+)</text>
        <dbReference type="Rhea" id="RHEA:54444"/>
        <dbReference type="ChEBI" id="CHEBI:15378"/>
        <dbReference type="ChEBI" id="CHEBI:57783"/>
        <dbReference type="ChEBI" id="CHEBI:58349"/>
        <dbReference type="ChEBI" id="CHEBI:138176"/>
        <dbReference type="ChEBI" id="CHEBI:138188"/>
        <dbReference type="EC" id="1.1.1.219"/>
    </reaction>
</comment>
<dbReference type="InterPro" id="IPR036291">
    <property type="entry name" value="NAD(P)-bd_dom_sf"/>
</dbReference>
<dbReference type="PANTHER" id="PTHR10366:SF564">
    <property type="entry name" value="STEROL-4-ALPHA-CARBOXYLATE 3-DEHYDROGENASE, DECARBOXYLATING"/>
    <property type="match status" value="1"/>
</dbReference>
<comment type="catalytic activity">
    <reaction evidence="8">
        <text>(2S)-flavan-4-ol + NADP(+) = (2S)-flavanone + NADPH + H(+)</text>
        <dbReference type="Rhea" id="RHEA:11228"/>
        <dbReference type="ChEBI" id="CHEBI:15378"/>
        <dbReference type="ChEBI" id="CHEBI:15605"/>
        <dbReference type="ChEBI" id="CHEBI:15606"/>
        <dbReference type="ChEBI" id="CHEBI:57783"/>
        <dbReference type="ChEBI" id="CHEBI:58349"/>
        <dbReference type="EC" id="1.1.1.234"/>
    </reaction>
</comment>
<dbReference type="OrthoDB" id="2735536at2759"/>
<gene>
    <name evidence="11" type="primary">LOC108991381</name>
</gene>
<dbReference type="GeneID" id="108991381"/>
<dbReference type="GO" id="GO:0045552">
    <property type="term" value="F:dihydroflavanol 4-reductase activity"/>
    <property type="evidence" value="ECO:0000318"/>
    <property type="project" value="GO_Central"/>
</dbReference>
<organism evidence="10 11">
    <name type="scientific">Juglans regia</name>
    <name type="common">English walnut</name>
    <dbReference type="NCBI Taxonomy" id="51240"/>
    <lineage>
        <taxon>Eukaryota</taxon>
        <taxon>Viridiplantae</taxon>
        <taxon>Streptophyta</taxon>
        <taxon>Embryophyta</taxon>
        <taxon>Tracheophyta</taxon>
        <taxon>Spermatophyta</taxon>
        <taxon>Magnoliopsida</taxon>
        <taxon>eudicotyledons</taxon>
        <taxon>Gunneridae</taxon>
        <taxon>Pentapetalae</taxon>
        <taxon>rosids</taxon>
        <taxon>fabids</taxon>
        <taxon>Fagales</taxon>
        <taxon>Juglandaceae</taxon>
        <taxon>Juglans</taxon>
    </lineage>
</organism>
<dbReference type="RefSeq" id="XP_018821154.1">
    <property type="nucleotide sequence ID" value="XM_018965609.2"/>
</dbReference>
<dbReference type="Pfam" id="PF01370">
    <property type="entry name" value="Epimerase"/>
    <property type="match status" value="1"/>
</dbReference>
<dbReference type="GO" id="GO:0047890">
    <property type="term" value="F:flavanone 4-reductase activity"/>
    <property type="evidence" value="ECO:0007669"/>
    <property type="project" value="UniProtKB-EC"/>
</dbReference>
<evidence type="ECO:0000313" key="10">
    <source>
        <dbReference type="Proteomes" id="UP000235220"/>
    </source>
</evidence>
<dbReference type="KEGG" id="jre:108991381"/>
<reference evidence="11" key="1">
    <citation type="submission" date="2025-08" db="UniProtKB">
        <authorList>
            <consortium name="RefSeq"/>
        </authorList>
    </citation>
    <scope>IDENTIFICATION</scope>
    <source>
        <tissue evidence="11">Leaves</tissue>
    </source>
</reference>
<keyword evidence="2" id="KW-0560">Oxidoreductase</keyword>
<dbReference type="Gramene" id="Jr11_21070_p1">
    <property type="protein sequence ID" value="cds.Jr11_21070_p1"/>
    <property type="gene ID" value="Jr11_21070"/>
</dbReference>
<accession>A0A2I4EP31</accession>
<dbReference type="STRING" id="51240.A0A2I4EP31"/>
<dbReference type="GO" id="GO:0009718">
    <property type="term" value="P:anthocyanin-containing compound biosynthetic process"/>
    <property type="evidence" value="ECO:0000318"/>
    <property type="project" value="GO_Central"/>
</dbReference>
<evidence type="ECO:0000256" key="6">
    <source>
        <dbReference type="ARBA" id="ARBA00039057"/>
    </source>
</evidence>
<dbReference type="CDD" id="cd08958">
    <property type="entry name" value="FR_SDR_e"/>
    <property type="match status" value="1"/>
</dbReference>
<dbReference type="EC" id="1.1.1.219" evidence="6"/>
<name>A0A2I4EP31_JUGRE</name>
<sequence length="339" mass="37948">MGSQSETVCVTGASGFIGSWLIMRLLEHGYTVRATVRDPDNIKKVKHLLELPKAETHLTLWKADLNEPGSFDEAIKGCTGVFHVATPMDFESKDPENEVIKPTIEGLLGIMEASVKAKTVRRLVFTSSAGTVNVEEHQKPVYDESCWSDVEFCRAKKMTGWMYFVSKTLAEQAAWKYAKENNLDFITIIPPLVVGPFIMPSMPPSLITGLSPITGNEAHYSIIKQGQFVHLDDLCNAHIYLFEHPKAEGRYICNAVDATIHDIAKLLREKYPEYNVPTKFENIDDNLEIVSFSSKKVKALGFQFKYSLEDMFVEAVETCREKGLLPKAAGDEKHVNGNN</sequence>
<evidence type="ECO:0000256" key="1">
    <source>
        <dbReference type="ARBA" id="ARBA00022857"/>
    </source>
</evidence>
<evidence type="ECO:0000313" key="11">
    <source>
        <dbReference type="RefSeq" id="XP_018821154.1"/>
    </source>
</evidence>
<evidence type="ECO:0000256" key="9">
    <source>
        <dbReference type="ARBA" id="ARBA00049132"/>
    </source>
</evidence>
<dbReference type="AlphaFoldDB" id="A0A2I4EP31"/>